<comment type="caution">
    <text evidence="3">The sequence shown here is derived from an EMBL/GenBank/DDBJ whole genome shotgun (WGS) entry which is preliminary data.</text>
</comment>
<dbReference type="InterPro" id="IPR005618">
    <property type="entry name" value="OMPW"/>
</dbReference>
<evidence type="ECO:0008006" key="5">
    <source>
        <dbReference type="Google" id="ProtNLM"/>
    </source>
</evidence>
<evidence type="ECO:0000256" key="1">
    <source>
        <dbReference type="ARBA" id="ARBA00009330"/>
    </source>
</evidence>
<dbReference type="EMBL" id="QDKP01000014">
    <property type="protein sequence ID" value="PVM87082.1"/>
    <property type="molecule type" value="Genomic_DNA"/>
</dbReference>
<dbReference type="AlphaFoldDB" id="A0A2T9JTN7"/>
<evidence type="ECO:0000313" key="3">
    <source>
        <dbReference type="EMBL" id="PVM87082.1"/>
    </source>
</evidence>
<feature type="chain" id="PRO_5015569563" description="OmpW family protein" evidence="2">
    <location>
        <begin position="29"/>
        <end position="222"/>
    </location>
</feature>
<dbReference type="Proteomes" id="UP000244913">
    <property type="component" value="Unassembled WGS sequence"/>
</dbReference>
<keyword evidence="2" id="KW-0732">Signal</keyword>
<protein>
    <recommendedName>
        <fullName evidence="5">OmpW family protein</fullName>
    </recommendedName>
</protein>
<dbReference type="InterPro" id="IPR011250">
    <property type="entry name" value="OMP/PagP_B-barrel"/>
</dbReference>
<evidence type="ECO:0000313" key="4">
    <source>
        <dbReference type="Proteomes" id="UP000244913"/>
    </source>
</evidence>
<evidence type="ECO:0000256" key="2">
    <source>
        <dbReference type="SAM" id="SignalP"/>
    </source>
</evidence>
<feature type="signal peptide" evidence="2">
    <location>
        <begin position="1"/>
        <end position="28"/>
    </location>
</feature>
<dbReference type="PANTHER" id="PTHR36920:SF1">
    <property type="entry name" value="OUTER MEMBRANE PROTEIN W"/>
    <property type="match status" value="1"/>
</dbReference>
<accession>A0A2T9JTN7</accession>
<dbReference type="Pfam" id="PF03922">
    <property type="entry name" value="OmpW"/>
    <property type="match status" value="1"/>
</dbReference>
<proteinExistence type="inferred from homology"/>
<comment type="similarity">
    <text evidence="1">Belongs to the OmpW/AlkL family.</text>
</comment>
<keyword evidence="4" id="KW-1185">Reference proteome</keyword>
<dbReference type="GO" id="GO:0019867">
    <property type="term" value="C:outer membrane"/>
    <property type="evidence" value="ECO:0007669"/>
    <property type="project" value="InterPro"/>
</dbReference>
<organism evidence="3 4">
    <name type="scientific">Caulobacter radicis</name>
    <dbReference type="NCBI Taxonomy" id="2172650"/>
    <lineage>
        <taxon>Bacteria</taxon>
        <taxon>Pseudomonadati</taxon>
        <taxon>Pseudomonadota</taxon>
        <taxon>Alphaproteobacteria</taxon>
        <taxon>Caulobacterales</taxon>
        <taxon>Caulobacteraceae</taxon>
        <taxon>Caulobacter</taxon>
    </lineage>
</organism>
<dbReference type="PANTHER" id="PTHR36920">
    <property type="match status" value="1"/>
</dbReference>
<gene>
    <name evidence="3" type="ORF">DDF65_05525</name>
</gene>
<dbReference type="SUPFAM" id="SSF56925">
    <property type="entry name" value="OMPA-like"/>
    <property type="match status" value="1"/>
</dbReference>
<dbReference type="Gene3D" id="2.40.160.20">
    <property type="match status" value="1"/>
</dbReference>
<dbReference type="GO" id="GO:0055085">
    <property type="term" value="P:transmembrane transport"/>
    <property type="evidence" value="ECO:0007669"/>
    <property type="project" value="TreeGrafter"/>
</dbReference>
<name>A0A2T9JTN7_9CAUL</name>
<sequence length="222" mass="23160">MTALRTARLAALGAVGFALAAVATGAQAQEAFTPAAKGTWQVNLRATSVSPDAGDPIVTSAGAASGLKADVKDDVMPTLGVSYFLTDKLAVEVIAGTTQHTVKAVGPGTDVVVHKTWVLPPVVSAQYHFAPKARFNPYVGAGLNYMIFYSGKDRNGFTVDLDDGFGYALQAGADIAVKGPYVVNVDVKKVWFETDAKINGGALKSKVNLDPMVVSVGVGRRF</sequence>
<dbReference type="RefSeq" id="WP_116565349.1">
    <property type="nucleotide sequence ID" value="NZ_QDKP01000014.1"/>
</dbReference>
<reference evidence="3 4" key="1">
    <citation type="submission" date="2018-04" db="EMBL/GenBank/DDBJ databases">
        <title>The genome sequence of Caulobacter sp. 736.</title>
        <authorList>
            <person name="Gao J."/>
            <person name="Sun J."/>
        </authorList>
    </citation>
    <scope>NUCLEOTIDE SEQUENCE [LARGE SCALE GENOMIC DNA]</scope>
    <source>
        <strain evidence="3 4">736</strain>
    </source>
</reference>